<name>A0ABR3WZY4_9EURO</name>
<evidence type="ECO:0000313" key="3">
    <source>
        <dbReference type="Proteomes" id="UP001583193"/>
    </source>
</evidence>
<evidence type="ECO:0000256" key="1">
    <source>
        <dbReference type="SAM" id="MobiDB-lite"/>
    </source>
</evidence>
<dbReference type="EMBL" id="JAVDPF010000035">
    <property type="protein sequence ID" value="KAL1869222.1"/>
    <property type="molecule type" value="Genomic_DNA"/>
</dbReference>
<comment type="caution">
    <text evidence="2">The sequence shown here is derived from an EMBL/GenBank/DDBJ whole genome shotgun (WGS) entry which is preliminary data.</text>
</comment>
<feature type="compositionally biased region" description="Low complexity" evidence="1">
    <location>
        <begin position="141"/>
        <end position="161"/>
    </location>
</feature>
<dbReference type="Proteomes" id="UP001583193">
    <property type="component" value="Unassembled WGS sequence"/>
</dbReference>
<evidence type="ECO:0000313" key="2">
    <source>
        <dbReference type="EMBL" id="KAL1869222.1"/>
    </source>
</evidence>
<feature type="region of interest" description="Disordered" evidence="1">
    <location>
        <begin position="120"/>
        <end position="177"/>
    </location>
</feature>
<accession>A0ABR3WZY4</accession>
<reference evidence="2 3" key="1">
    <citation type="journal article" date="2024" name="IMA Fungus">
        <title>IMA Genome - F19 : A genome assembly and annotation guide to empower mycologists, including annotated draft genome sequences of Ceratocystis pirilliformis, Diaporthe australafricana, Fusarium ophioides, Paecilomyces lecythidis, and Sporothrix stenoceras.</title>
        <authorList>
            <person name="Aylward J."/>
            <person name="Wilson A.M."/>
            <person name="Visagie C.M."/>
            <person name="Spraker J."/>
            <person name="Barnes I."/>
            <person name="Buitendag C."/>
            <person name="Ceriani C."/>
            <person name="Del Mar Angel L."/>
            <person name="du Plessis D."/>
            <person name="Fuchs T."/>
            <person name="Gasser K."/>
            <person name="Kramer D."/>
            <person name="Li W."/>
            <person name="Munsamy K."/>
            <person name="Piso A."/>
            <person name="Price J.L."/>
            <person name="Sonnekus B."/>
            <person name="Thomas C."/>
            <person name="van der Nest A."/>
            <person name="van Dijk A."/>
            <person name="van Heerden A."/>
            <person name="van Vuuren N."/>
            <person name="Yilmaz N."/>
            <person name="Duong T.A."/>
            <person name="van der Merwe N.A."/>
            <person name="Wingfield M.J."/>
            <person name="Wingfield B.D."/>
        </authorList>
    </citation>
    <scope>NUCLEOTIDE SEQUENCE [LARGE SCALE GENOMIC DNA]</scope>
    <source>
        <strain evidence="2 3">CMW 18167</strain>
    </source>
</reference>
<keyword evidence="3" id="KW-1185">Reference proteome</keyword>
<protein>
    <submittedName>
        <fullName evidence="2">Uncharacterized protein</fullName>
    </submittedName>
</protein>
<proteinExistence type="predicted"/>
<sequence length="281" mass="32746">MCHLILYEHYLQCGCTINVGFKYRPEWCRAPNGIPFPRSELFETERSRIPSRCCDEENWTYGLIDMDAACVDCRRKWSLQRNGLGEVMQRVKWRCGHTRDWFCHARVHCAFRFDEGNLVKEGGGDGNGNGDRNRDVSIEDGINTNHNNNDNGNSTINNNNDTNKEEKPNTNQQPYLPPCWYTYTPRSRHGYNPPTEADLEQWHRIKAGWTLDFTLLRSQGKVRYQVIRHRGCGNCQRAANLDLYDSLMMSPDEDRSGYRKRKPYALDISVEKARKYPVRKG</sequence>
<gene>
    <name evidence="2" type="ORF">Plec18167_007888</name>
</gene>
<organism evidence="2 3">
    <name type="scientific">Paecilomyces lecythidis</name>
    <dbReference type="NCBI Taxonomy" id="3004212"/>
    <lineage>
        <taxon>Eukaryota</taxon>
        <taxon>Fungi</taxon>
        <taxon>Dikarya</taxon>
        <taxon>Ascomycota</taxon>
        <taxon>Pezizomycotina</taxon>
        <taxon>Eurotiomycetes</taxon>
        <taxon>Eurotiomycetidae</taxon>
        <taxon>Eurotiales</taxon>
        <taxon>Thermoascaceae</taxon>
        <taxon>Paecilomyces</taxon>
    </lineage>
</organism>